<dbReference type="PROSITE" id="PS00518">
    <property type="entry name" value="ZF_RING_1"/>
    <property type="match status" value="1"/>
</dbReference>
<dbReference type="Gene3D" id="3.30.40.10">
    <property type="entry name" value="Zinc/RING finger domain, C3HC4 (zinc finger)"/>
    <property type="match status" value="1"/>
</dbReference>
<dbReference type="PANTHER" id="PTHR11685">
    <property type="entry name" value="RBR FAMILY RING FINGER AND IBR DOMAIN-CONTAINING"/>
    <property type="match status" value="1"/>
</dbReference>
<keyword evidence="8" id="KW-0862">Zinc</keyword>
<evidence type="ECO:0000259" key="11">
    <source>
        <dbReference type="PROSITE" id="PS51873"/>
    </source>
</evidence>
<dbReference type="SUPFAM" id="SSF57850">
    <property type="entry name" value="RING/U-box"/>
    <property type="match status" value="2"/>
</dbReference>
<keyword evidence="4" id="KW-0479">Metal-binding</keyword>
<organism evidence="12 13">
    <name type="scientific">Leishmania tarentolae</name>
    <name type="common">Sauroleishmania tarentolae</name>
    <dbReference type="NCBI Taxonomy" id="5689"/>
    <lineage>
        <taxon>Eukaryota</taxon>
        <taxon>Discoba</taxon>
        <taxon>Euglenozoa</taxon>
        <taxon>Kinetoplastea</taxon>
        <taxon>Metakinetoplastina</taxon>
        <taxon>Trypanosomatida</taxon>
        <taxon>Trypanosomatidae</taxon>
        <taxon>Leishmaniinae</taxon>
        <taxon>Leishmania</taxon>
        <taxon>lizard Leishmania</taxon>
    </lineage>
</organism>
<keyword evidence="5" id="KW-0677">Repeat</keyword>
<dbReference type="Pfam" id="PF01485">
    <property type="entry name" value="IBR"/>
    <property type="match status" value="1"/>
</dbReference>
<dbReference type="InterPro" id="IPR031127">
    <property type="entry name" value="E3_UB_ligase_RBR"/>
</dbReference>
<evidence type="ECO:0000256" key="8">
    <source>
        <dbReference type="ARBA" id="ARBA00022833"/>
    </source>
</evidence>
<dbReference type="FunFam" id="1.20.120.1750:FF:000043">
    <property type="entry name" value="RBR-type E3 ubiquitin transferase"/>
    <property type="match status" value="1"/>
</dbReference>
<dbReference type="VEuPathDB" id="TriTrypDB:LtaPh_3022000"/>
<evidence type="ECO:0000256" key="1">
    <source>
        <dbReference type="ARBA" id="ARBA00001798"/>
    </source>
</evidence>
<evidence type="ECO:0000256" key="4">
    <source>
        <dbReference type="ARBA" id="ARBA00022723"/>
    </source>
</evidence>
<dbReference type="InterPro" id="IPR013083">
    <property type="entry name" value="Znf_RING/FYVE/PHD"/>
</dbReference>
<keyword evidence="13" id="KW-1185">Reference proteome</keyword>
<dbReference type="FunFam" id="3.30.40.10:FF:000965">
    <property type="entry name" value="RBR-type E3 ubiquitin transferase"/>
    <property type="match status" value="1"/>
</dbReference>
<evidence type="ECO:0000313" key="13">
    <source>
        <dbReference type="Proteomes" id="UP000419144"/>
    </source>
</evidence>
<dbReference type="Pfam" id="PF22191">
    <property type="entry name" value="IBR_1"/>
    <property type="match status" value="1"/>
</dbReference>
<keyword evidence="7" id="KW-0833">Ubl conjugation pathway</keyword>
<comment type="catalytic activity">
    <reaction evidence="1">
        <text>[E2 ubiquitin-conjugating enzyme]-S-ubiquitinyl-L-cysteine + [acceptor protein]-L-lysine = [E2 ubiquitin-conjugating enzyme]-L-cysteine + [acceptor protein]-N(6)-ubiquitinyl-L-lysine.</text>
        <dbReference type="EC" id="2.3.2.31"/>
    </reaction>
</comment>
<feature type="domain" description="RING-type" evidence="10">
    <location>
        <begin position="129"/>
        <end position="176"/>
    </location>
</feature>
<evidence type="ECO:0000256" key="2">
    <source>
        <dbReference type="ARBA" id="ARBA00012251"/>
    </source>
</evidence>
<dbReference type="AlphaFoldDB" id="A0A640KMX1"/>
<dbReference type="GO" id="GO:0061630">
    <property type="term" value="F:ubiquitin protein ligase activity"/>
    <property type="evidence" value="ECO:0007669"/>
    <property type="project" value="UniProtKB-EC"/>
</dbReference>
<protein>
    <recommendedName>
        <fullName evidence="2">RBR-type E3 ubiquitin transferase</fullName>
        <ecNumber evidence="2">2.3.2.31</ecNumber>
    </recommendedName>
</protein>
<dbReference type="GO" id="GO:0016567">
    <property type="term" value="P:protein ubiquitination"/>
    <property type="evidence" value="ECO:0007669"/>
    <property type="project" value="InterPro"/>
</dbReference>
<keyword evidence="6 9" id="KW-0863">Zinc-finger</keyword>
<dbReference type="PROSITE" id="PS51873">
    <property type="entry name" value="TRIAD"/>
    <property type="match status" value="1"/>
</dbReference>
<accession>A0A640KMX1</accession>
<dbReference type="InterPro" id="IPR001841">
    <property type="entry name" value="Znf_RING"/>
</dbReference>
<name>A0A640KMX1_LEITA</name>
<feature type="domain" description="RING-type" evidence="11">
    <location>
        <begin position="125"/>
        <end position="346"/>
    </location>
</feature>
<evidence type="ECO:0000256" key="3">
    <source>
        <dbReference type="ARBA" id="ARBA00022679"/>
    </source>
</evidence>
<dbReference type="InterPro" id="IPR044066">
    <property type="entry name" value="TRIAD_supradom"/>
</dbReference>
<proteinExistence type="predicted"/>
<keyword evidence="3" id="KW-0808">Transferase</keyword>
<dbReference type="GO" id="GO:0008270">
    <property type="term" value="F:zinc ion binding"/>
    <property type="evidence" value="ECO:0007669"/>
    <property type="project" value="UniProtKB-KW"/>
</dbReference>
<dbReference type="PROSITE" id="PS50089">
    <property type="entry name" value="ZF_RING_2"/>
    <property type="match status" value="1"/>
</dbReference>
<gene>
    <name evidence="12" type="ORF">LtaPh_3022000</name>
</gene>
<dbReference type="InterPro" id="IPR017907">
    <property type="entry name" value="Znf_RING_CS"/>
</dbReference>
<evidence type="ECO:0000256" key="6">
    <source>
        <dbReference type="ARBA" id="ARBA00022771"/>
    </source>
</evidence>
<dbReference type="Gene3D" id="1.20.120.1750">
    <property type="match status" value="1"/>
</dbReference>
<evidence type="ECO:0000256" key="7">
    <source>
        <dbReference type="ARBA" id="ARBA00022786"/>
    </source>
</evidence>
<dbReference type="SMART" id="SM00647">
    <property type="entry name" value="IBR"/>
    <property type="match status" value="2"/>
</dbReference>
<evidence type="ECO:0000259" key="10">
    <source>
        <dbReference type="PROSITE" id="PS50089"/>
    </source>
</evidence>
<dbReference type="EC" id="2.3.2.31" evidence="2"/>
<dbReference type="Pfam" id="PF21235">
    <property type="entry name" value="UBA_ARI1"/>
    <property type="match status" value="1"/>
</dbReference>
<dbReference type="EMBL" id="BLBS01000043">
    <property type="protein sequence ID" value="GET90822.1"/>
    <property type="molecule type" value="Genomic_DNA"/>
</dbReference>
<evidence type="ECO:0000313" key="12">
    <source>
        <dbReference type="EMBL" id="GET90822.1"/>
    </source>
</evidence>
<sequence length="518" mass="58433">MYDPDYDKEYYSEDEDVYAYEEQGVESTVITCASAAAEQKYEQCEGRTMDVSEVLAMQSAVVREVANITCLSTSAATLLLRRYRWSRDVAVERYFENSTAVLNDLGITEEVSVHEATLLRGQADGTITCGICAMEYAPQEVASLSTCQHFFCLECWRDHIKSRILENLIGTHCPEHGCCEVVGLSVMCELFPQPDDEAPNVESNNILKQINRKYLTSFVETCPMLHWCPNPKGCTAVIYAPVPPLQGQGVRCLLCKRSYCLRCSYEPHRPATCENMRHWKSYCSKEGANLAYILSRTKQCPECKKTIEKSGGCNHMTCKCGHEFCWVCLGPWKQHSGDYYSCRNVEHHGAAASEEAVDASRRFTYHYERYTLHLDSAERDEKLVQTMMHNPTMRERLIRAQRRMDEKGKPVVSNEAVKHEDVPLVDLTCATSEVVSRVTDTLFTARDVLAHSYVAMFYLREAGSEGQLMAHRVGKLEEATEALSGSLVKLFATTRSQLGSFFDAADVLAAWIKTLCDV</sequence>
<dbReference type="InterPro" id="IPR002867">
    <property type="entry name" value="IBR_dom"/>
</dbReference>
<evidence type="ECO:0000256" key="9">
    <source>
        <dbReference type="PROSITE-ProRule" id="PRU00175"/>
    </source>
</evidence>
<reference evidence="12" key="1">
    <citation type="submission" date="2019-11" db="EMBL/GenBank/DDBJ databases">
        <title>Leishmania tarentolae CDS.</title>
        <authorList>
            <person name="Goto Y."/>
            <person name="Yamagishi J."/>
        </authorList>
    </citation>
    <scope>NUCLEOTIDE SEQUENCE [LARGE SCALE GENOMIC DNA]</scope>
    <source>
        <strain evidence="12">Parrot Tar II</strain>
    </source>
</reference>
<dbReference type="Proteomes" id="UP000419144">
    <property type="component" value="Unassembled WGS sequence"/>
</dbReference>
<evidence type="ECO:0000256" key="5">
    <source>
        <dbReference type="ARBA" id="ARBA00022737"/>
    </source>
</evidence>
<comment type="caution">
    <text evidence="12">The sequence shown here is derived from an EMBL/GenBank/DDBJ whole genome shotgun (WGS) entry which is preliminary data.</text>
</comment>
<dbReference type="InterPro" id="IPR048962">
    <property type="entry name" value="ARIH1-like_UBL"/>
</dbReference>
<dbReference type="OrthoDB" id="10009520at2759"/>